<dbReference type="Proteomes" id="UP000179243">
    <property type="component" value="Unassembled WGS sequence"/>
</dbReference>
<dbReference type="AlphaFoldDB" id="A0A1F7F2J2"/>
<comment type="caution">
    <text evidence="1">The sequence shown here is derived from an EMBL/GenBank/DDBJ whole genome shotgun (WGS) entry which is preliminary data.</text>
</comment>
<reference evidence="1 2" key="1">
    <citation type="journal article" date="2016" name="Nat. Commun.">
        <title>Thousands of microbial genomes shed light on interconnected biogeochemical processes in an aquifer system.</title>
        <authorList>
            <person name="Anantharaman K."/>
            <person name="Brown C.T."/>
            <person name="Hug L.A."/>
            <person name="Sharon I."/>
            <person name="Castelle C.J."/>
            <person name="Probst A.J."/>
            <person name="Thomas B.C."/>
            <person name="Singh A."/>
            <person name="Wilkins M.J."/>
            <person name="Karaoz U."/>
            <person name="Brodie E.L."/>
            <person name="Williams K.H."/>
            <person name="Hubbard S.S."/>
            <person name="Banfield J.F."/>
        </authorList>
    </citation>
    <scope>NUCLEOTIDE SEQUENCE [LARGE SCALE GENOMIC DNA]</scope>
</reference>
<evidence type="ECO:0000313" key="2">
    <source>
        <dbReference type="Proteomes" id="UP000179243"/>
    </source>
</evidence>
<evidence type="ECO:0000313" key="1">
    <source>
        <dbReference type="EMBL" id="OGK00818.1"/>
    </source>
</evidence>
<sequence length="161" mass="18122">MPGLNNRRILQRRLFPAAVFIFFSLLSCSIMQPEVVVINKIAPQVLIKNPCINGIVWNTVLKYEEATSPRRCMRGQGKVHFQKFDPYAYCVRQVEYGLIDTLCMCDTAAAIKDSSIISATPLWYNYQTISSTNVSSGGYSIIEITLDDMEQDFSVPGPYGH</sequence>
<accession>A0A1F7F2J2</accession>
<proteinExistence type="predicted"/>
<name>A0A1F7F2J2_UNCRA</name>
<protein>
    <submittedName>
        <fullName evidence="1">Uncharacterized protein</fullName>
    </submittedName>
</protein>
<dbReference type="PROSITE" id="PS51257">
    <property type="entry name" value="PROKAR_LIPOPROTEIN"/>
    <property type="match status" value="1"/>
</dbReference>
<dbReference type="EMBL" id="MFYX01000139">
    <property type="protein sequence ID" value="OGK00818.1"/>
    <property type="molecule type" value="Genomic_DNA"/>
</dbReference>
<gene>
    <name evidence="1" type="ORF">A2519_07775</name>
</gene>
<organism evidence="1 2">
    <name type="scientific">Candidatus Raymondbacteria bacterium RIFOXYD12_FULL_49_13</name>
    <dbReference type="NCBI Taxonomy" id="1817890"/>
    <lineage>
        <taxon>Bacteria</taxon>
        <taxon>Raymondiibacteriota</taxon>
    </lineage>
</organism>